<dbReference type="RefSeq" id="WP_237157896.1">
    <property type="nucleotide sequence ID" value="NZ_CP014782.1"/>
</dbReference>
<reference evidence="2 3" key="1">
    <citation type="submission" date="2016-03" db="EMBL/GenBank/DDBJ databases">
        <title>Complete genome sequence of Shewanella psychrophila WP2, a deep sea bacterium isolated from west Pacific sediment.</title>
        <authorList>
            <person name="Xu G."/>
            <person name="Jian H."/>
        </authorList>
    </citation>
    <scope>NUCLEOTIDE SEQUENCE [LARGE SCALE GENOMIC DNA]</scope>
    <source>
        <strain evidence="2 3">WP2</strain>
    </source>
</reference>
<dbReference type="GO" id="GO:0046872">
    <property type="term" value="F:metal ion binding"/>
    <property type="evidence" value="ECO:0007669"/>
    <property type="project" value="InterPro"/>
</dbReference>
<evidence type="ECO:0000313" key="3">
    <source>
        <dbReference type="Proteomes" id="UP000189545"/>
    </source>
</evidence>
<protein>
    <submittedName>
        <fullName evidence="2">Uncharacterized protein</fullName>
    </submittedName>
</protein>
<name>A0A1S6HUW3_9GAMM</name>
<dbReference type="EMBL" id="CP014782">
    <property type="protein sequence ID" value="AQS39291.1"/>
    <property type="molecule type" value="Genomic_DNA"/>
</dbReference>
<organism evidence="2 3">
    <name type="scientific">Shewanella psychrophila</name>
    <dbReference type="NCBI Taxonomy" id="225848"/>
    <lineage>
        <taxon>Bacteria</taxon>
        <taxon>Pseudomonadati</taxon>
        <taxon>Pseudomonadota</taxon>
        <taxon>Gammaproteobacteria</taxon>
        <taxon>Alteromonadales</taxon>
        <taxon>Shewanellaceae</taxon>
        <taxon>Shewanella</taxon>
    </lineage>
</organism>
<dbReference type="KEGG" id="spsw:Sps_04185"/>
<gene>
    <name evidence="2" type="ORF">Sps_04185</name>
</gene>
<dbReference type="SUPFAM" id="SSF55008">
    <property type="entry name" value="HMA, heavy metal-associated domain"/>
    <property type="match status" value="1"/>
</dbReference>
<feature type="signal peptide" evidence="1">
    <location>
        <begin position="1"/>
        <end position="29"/>
    </location>
</feature>
<feature type="chain" id="PRO_5012503910" evidence="1">
    <location>
        <begin position="30"/>
        <end position="205"/>
    </location>
</feature>
<proteinExistence type="predicted"/>
<evidence type="ECO:0000313" key="2">
    <source>
        <dbReference type="EMBL" id="AQS39291.1"/>
    </source>
</evidence>
<dbReference type="STRING" id="225848.Sps_04185"/>
<dbReference type="Proteomes" id="UP000189545">
    <property type="component" value="Chromosome"/>
</dbReference>
<dbReference type="InterPro" id="IPR036163">
    <property type="entry name" value="HMA_dom_sf"/>
</dbReference>
<evidence type="ECO:0000256" key="1">
    <source>
        <dbReference type="SAM" id="SignalP"/>
    </source>
</evidence>
<dbReference type="AlphaFoldDB" id="A0A1S6HUW3"/>
<accession>A0A1S6HUW3</accession>
<dbReference type="Gene3D" id="3.30.70.100">
    <property type="match status" value="1"/>
</dbReference>
<keyword evidence="1" id="KW-0732">Signal</keyword>
<sequence length="205" mass="22400">MMQSSFFKQVLISIFFGLLSAIAIAPAQASTEDASIDRLKIQVKGIVCSFCAYGVEKNLAKLPFLDKTQFGQNGVLIDINTQEITLALLANRPVAYANIATAITKGGYDPVSYRGAIEGTIQNNHGRLYLVDQDKEQVYNLPQTTELTNIIGKRVLLDISLTAAQAQASNAEEVLVSAFRVSHVYESSEPTAPHREAKFRPGHDL</sequence>
<keyword evidence="3" id="KW-1185">Reference proteome</keyword>